<dbReference type="EMBL" id="VUMZ01000009">
    <property type="protein sequence ID" value="MST52522.1"/>
    <property type="molecule type" value="Genomic_DNA"/>
</dbReference>
<dbReference type="GO" id="GO:0005886">
    <property type="term" value="C:plasma membrane"/>
    <property type="evidence" value="ECO:0007669"/>
    <property type="project" value="UniProtKB-SubCell"/>
</dbReference>
<comment type="subcellular location">
    <subcellularLocation>
        <location evidence="10">Cell membrane</location>
    </subcellularLocation>
</comment>
<feature type="binding site" evidence="10">
    <location>
        <position position="148"/>
    </location>
    <ligand>
        <name>[4Fe-4S] cluster</name>
        <dbReference type="ChEBI" id="CHEBI:49883"/>
        <label>2</label>
    </ligand>
</feature>
<comment type="subunit">
    <text evidence="10">The complex is composed of six subunits: RnfA, RnfB, RnfC, RnfD, RnfE and RnfG.</text>
</comment>
<comment type="similarity">
    <text evidence="10">Belongs to the 4Fe4S bacterial-type ferredoxin family. RnfB subfamily.</text>
</comment>
<evidence type="ECO:0000256" key="2">
    <source>
        <dbReference type="ARBA" id="ARBA00022485"/>
    </source>
</evidence>
<evidence type="ECO:0000256" key="6">
    <source>
        <dbReference type="ARBA" id="ARBA00022982"/>
    </source>
</evidence>
<dbReference type="NCBIfam" id="TIGR01944">
    <property type="entry name" value="rnfB"/>
    <property type="match status" value="1"/>
</dbReference>
<dbReference type="SUPFAM" id="SSF54862">
    <property type="entry name" value="4Fe-4S ferredoxins"/>
    <property type="match status" value="2"/>
</dbReference>
<feature type="binding site" evidence="10">
    <location>
        <position position="138"/>
    </location>
    <ligand>
        <name>[4Fe-4S] cluster</name>
        <dbReference type="ChEBI" id="CHEBI:49883"/>
        <label>2</label>
    </ligand>
</feature>
<sequence length="375" mass="38980">MDLIVIAIVVVVAIGLVAACILSYASKVFYVPVDERVSKLRAELPGANCGGCGFAGCDDYANALVEDPELSINKCPVGGAAVAAKLGEILGKSAEAGEKQLAVVMCNGTRDAVKPLLAYNDIKTCKAAKNLFGGMNACPFGCLGLGDCEAACDFDAIHICDGVAVVNKDACVACGACAKACPNSLIRISPAKNLVVVKCHNTEKGGVARKECSNACIGCMKCQKVCKFDAITVENNLAYIDPEKCKNCGMCAKECPTGAIHDERKKKAAPKKSPEEIEALKKAVAAKKAAAAAKKEDAPADSTDAKADDAKEKAADTTAKAADVKADDTKADSAKEKTPVKEIKVETTVEKAEEKAPETVKEVVDESADIGDENV</sequence>
<dbReference type="PROSITE" id="PS00198">
    <property type="entry name" value="4FE4S_FER_1"/>
    <property type="match status" value="1"/>
</dbReference>
<evidence type="ECO:0000256" key="11">
    <source>
        <dbReference type="SAM" id="MobiDB-lite"/>
    </source>
</evidence>
<dbReference type="InterPro" id="IPR007202">
    <property type="entry name" value="4Fe-4S_dom"/>
</dbReference>
<feature type="binding site" evidence="10">
    <location>
        <position position="49"/>
    </location>
    <ligand>
        <name>[4Fe-4S] cluster</name>
        <dbReference type="ChEBI" id="CHEBI:49883"/>
        <label>1</label>
    </ligand>
</feature>
<feature type="binding site" evidence="10">
    <location>
        <position position="171"/>
    </location>
    <ligand>
        <name>[4Fe-4S] cluster</name>
        <dbReference type="ChEBI" id="CHEBI:49883"/>
        <label>3</label>
    </ligand>
</feature>
<feature type="binding site" evidence="10">
    <location>
        <position position="177"/>
    </location>
    <ligand>
        <name>[4Fe-4S] cluster</name>
        <dbReference type="ChEBI" id="CHEBI:49883"/>
        <label>3</label>
    </ligand>
</feature>
<dbReference type="PROSITE" id="PS51656">
    <property type="entry name" value="4FE4S"/>
    <property type="match status" value="1"/>
</dbReference>
<feature type="binding site" evidence="10">
    <location>
        <position position="57"/>
    </location>
    <ligand>
        <name>[4Fe-4S] cluster</name>
        <dbReference type="ChEBI" id="CHEBI:49883"/>
        <label>1</label>
    </ligand>
</feature>
<evidence type="ECO:0000256" key="9">
    <source>
        <dbReference type="ARBA" id="ARBA00023136"/>
    </source>
</evidence>
<feature type="binding site" evidence="10">
    <location>
        <position position="181"/>
    </location>
    <ligand>
        <name>[4Fe-4S] cluster</name>
        <dbReference type="ChEBI" id="CHEBI:49883"/>
        <label>2</label>
    </ligand>
</feature>
<dbReference type="GO" id="GO:0046872">
    <property type="term" value="F:metal ion binding"/>
    <property type="evidence" value="ECO:0007669"/>
    <property type="project" value="UniProtKB-KW"/>
</dbReference>
<feature type="compositionally biased region" description="Basic and acidic residues" evidence="11">
    <location>
        <begin position="293"/>
        <end position="315"/>
    </location>
</feature>
<organism evidence="14 15">
    <name type="scientific">Hornefia butyriciproducens</name>
    <dbReference type="NCBI Taxonomy" id="2652293"/>
    <lineage>
        <taxon>Bacteria</taxon>
        <taxon>Bacillati</taxon>
        <taxon>Bacillota</taxon>
        <taxon>Clostridia</taxon>
        <taxon>Peptostreptococcales</taxon>
        <taxon>Anaerovoracaceae</taxon>
        <taxon>Hornefia</taxon>
    </lineage>
</organism>
<dbReference type="GeneID" id="303115542"/>
<feature type="region of interest" description="Hydrophobic" evidence="10">
    <location>
        <begin position="1"/>
        <end position="26"/>
    </location>
</feature>
<feature type="domain" description="4Fe-4S ferredoxin-type" evidence="12">
    <location>
        <begin position="206"/>
        <end position="235"/>
    </location>
</feature>
<dbReference type="Gene3D" id="1.10.15.40">
    <property type="entry name" value="Electron transport complex subunit B, putative Fe-S cluster"/>
    <property type="match status" value="1"/>
</dbReference>
<dbReference type="RefSeq" id="WP_154574911.1">
    <property type="nucleotide sequence ID" value="NZ_VUMZ01000009.1"/>
</dbReference>
<keyword evidence="5 10" id="KW-1278">Translocase</keyword>
<gene>
    <name evidence="10" type="primary">rnfB</name>
    <name evidence="14" type="ORF">FYJ64_09415</name>
</gene>
<feature type="binding site" evidence="10">
    <location>
        <position position="174"/>
    </location>
    <ligand>
        <name>[4Fe-4S] cluster</name>
        <dbReference type="ChEBI" id="CHEBI:49883"/>
        <label>3</label>
    </ligand>
</feature>
<evidence type="ECO:0000256" key="4">
    <source>
        <dbReference type="ARBA" id="ARBA00022737"/>
    </source>
</evidence>
<feature type="binding site" evidence="10">
    <location>
        <position position="52"/>
    </location>
    <ligand>
        <name>[4Fe-4S] cluster</name>
        <dbReference type="ChEBI" id="CHEBI:49883"/>
        <label>1</label>
    </ligand>
</feature>
<comment type="caution">
    <text evidence="14">The sequence shown here is derived from an EMBL/GenBank/DDBJ whole genome shotgun (WGS) entry which is preliminary data.</text>
</comment>
<evidence type="ECO:0000256" key="7">
    <source>
        <dbReference type="ARBA" id="ARBA00023004"/>
    </source>
</evidence>
<evidence type="ECO:0000256" key="8">
    <source>
        <dbReference type="ARBA" id="ARBA00023014"/>
    </source>
</evidence>
<dbReference type="InterPro" id="IPR010207">
    <property type="entry name" value="Elect_transpt_cplx_RnfB/RsxB"/>
</dbReference>
<evidence type="ECO:0000259" key="13">
    <source>
        <dbReference type="PROSITE" id="PS51656"/>
    </source>
</evidence>
<feature type="binding site" evidence="10">
    <location>
        <position position="75"/>
    </location>
    <ligand>
        <name>[4Fe-4S] cluster</name>
        <dbReference type="ChEBI" id="CHEBI:49883"/>
        <label>1</label>
    </ligand>
</feature>
<dbReference type="PANTHER" id="PTHR43560">
    <property type="entry name" value="ION-TRANSLOCATING OXIDOREDUCTASE COMPLEX SUBUNIT B"/>
    <property type="match status" value="1"/>
</dbReference>
<keyword evidence="9 10" id="KW-0472">Membrane</keyword>
<keyword evidence="8 10" id="KW-0411">Iron-sulfur</keyword>
<evidence type="ECO:0000256" key="3">
    <source>
        <dbReference type="ARBA" id="ARBA00022723"/>
    </source>
</evidence>
<dbReference type="Gene3D" id="3.30.70.20">
    <property type="match status" value="2"/>
</dbReference>
<feature type="region of interest" description="Disordered" evidence="11">
    <location>
        <begin position="291"/>
        <end position="375"/>
    </location>
</feature>
<keyword evidence="6 10" id="KW-0249">Electron transport</keyword>
<keyword evidence="1 10" id="KW-0813">Transport</keyword>
<keyword evidence="3 10" id="KW-0479">Metal-binding</keyword>
<dbReference type="Pfam" id="PF00037">
    <property type="entry name" value="Fer4"/>
    <property type="match status" value="3"/>
</dbReference>
<protein>
    <recommendedName>
        <fullName evidence="10">Ion-translocating oxidoreductase complex subunit B</fullName>
        <ecNumber evidence="10">7.-.-.-</ecNumber>
    </recommendedName>
    <alternativeName>
        <fullName evidence="10">Rnf electron transport complex subunit B</fullName>
    </alternativeName>
</protein>
<feature type="binding site" evidence="10">
    <location>
        <position position="152"/>
    </location>
    <ligand>
        <name>[4Fe-4S] cluster</name>
        <dbReference type="ChEBI" id="CHEBI:49883"/>
        <label>3</label>
    </ligand>
</feature>
<feature type="binding site" evidence="10">
    <location>
        <position position="142"/>
    </location>
    <ligand>
        <name>[4Fe-4S] cluster</name>
        <dbReference type="ChEBI" id="CHEBI:49883"/>
        <label>2</label>
    </ligand>
</feature>
<feature type="compositionally biased region" description="Basic and acidic residues" evidence="11">
    <location>
        <begin position="322"/>
        <end position="364"/>
    </location>
</feature>
<feature type="compositionally biased region" description="Acidic residues" evidence="11">
    <location>
        <begin position="365"/>
        <end position="375"/>
    </location>
</feature>
<evidence type="ECO:0000313" key="14">
    <source>
        <dbReference type="EMBL" id="MST52522.1"/>
    </source>
</evidence>
<reference evidence="14 15" key="1">
    <citation type="submission" date="2019-08" db="EMBL/GenBank/DDBJ databases">
        <title>In-depth cultivation of the pig gut microbiome towards novel bacterial diversity and tailored functional studies.</title>
        <authorList>
            <person name="Wylensek D."/>
            <person name="Hitch T.C.A."/>
            <person name="Clavel T."/>
        </authorList>
    </citation>
    <scope>NUCLEOTIDE SEQUENCE [LARGE SCALE GENOMIC DNA]</scope>
    <source>
        <strain evidence="14 15">WCA-MUC-591-APC-3H</strain>
    </source>
</reference>
<dbReference type="GO" id="GO:0009055">
    <property type="term" value="F:electron transfer activity"/>
    <property type="evidence" value="ECO:0007669"/>
    <property type="project" value="InterPro"/>
</dbReference>
<keyword evidence="15" id="KW-1185">Reference proteome</keyword>
<comment type="function">
    <text evidence="10">Part of a membrane-bound complex that couples electron transfer with translocation of ions across the membrane.</text>
</comment>
<evidence type="ECO:0000256" key="1">
    <source>
        <dbReference type="ARBA" id="ARBA00022448"/>
    </source>
</evidence>
<feature type="domain" description="4Fe-4S ferredoxin-type" evidence="12">
    <location>
        <begin position="236"/>
        <end position="265"/>
    </location>
</feature>
<dbReference type="Pfam" id="PF04060">
    <property type="entry name" value="FeS"/>
    <property type="match status" value="1"/>
</dbReference>
<dbReference type="GO" id="GO:0022900">
    <property type="term" value="P:electron transport chain"/>
    <property type="evidence" value="ECO:0007669"/>
    <property type="project" value="UniProtKB-UniRule"/>
</dbReference>
<dbReference type="InterPro" id="IPR050395">
    <property type="entry name" value="4Fe4S_Ferredoxin_RnfB"/>
</dbReference>
<dbReference type="PROSITE" id="PS51379">
    <property type="entry name" value="4FE4S_FER_2"/>
    <property type="match status" value="3"/>
</dbReference>
<dbReference type="HAMAP" id="MF_00463">
    <property type="entry name" value="RsxB_RnfB"/>
    <property type="match status" value="1"/>
</dbReference>
<comment type="cofactor">
    <cofactor evidence="10">
        <name>[4Fe-4S] cluster</name>
        <dbReference type="ChEBI" id="CHEBI:49883"/>
    </cofactor>
    <text evidence="10">Binds 3 [4Fe-4S] clusters.</text>
</comment>
<dbReference type="InterPro" id="IPR017896">
    <property type="entry name" value="4Fe4S_Fe-S-bd"/>
</dbReference>
<proteinExistence type="inferred from homology"/>
<evidence type="ECO:0000256" key="5">
    <source>
        <dbReference type="ARBA" id="ARBA00022967"/>
    </source>
</evidence>
<keyword evidence="7 10" id="KW-0408">Iron</keyword>
<feature type="domain" description="4Fe-4S" evidence="13">
    <location>
        <begin position="32"/>
        <end position="92"/>
    </location>
</feature>
<keyword evidence="4 10" id="KW-0677">Repeat</keyword>
<keyword evidence="10" id="KW-1003">Cell membrane</keyword>
<dbReference type="Proteomes" id="UP000474676">
    <property type="component" value="Unassembled WGS sequence"/>
</dbReference>
<dbReference type="CDD" id="cd10549">
    <property type="entry name" value="MtMvhB_like"/>
    <property type="match status" value="1"/>
</dbReference>
<dbReference type="PANTHER" id="PTHR43560:SF1">
    <property type="entry name" value="ION-TRANSLOCATING OXIDOREDUCTASE COMPLEX SUBUNIT B"/>
    <property type="match status" value="1"/>
</dbReference>
<evidence type="ECO:0000313" key="15">
    <source>
        <dbReference type="Proteomes" id="UP000474676"/>
    </source>
</evidence>
<comment type="caution">
    <text evidence="10">Lacks conserved residue(s) required for the propagation of feature annotation.</text>
</comment>
<dbReference type="GO" id="GO:0051539">
    <property type="term" value="F:4 iron, 4 sulfur cluster binding"/>
    <property type="evidence" value="ECO:0007669"/>
    <property type="project" value="UniProtKB-UniRule"/>
</dbReference>
<name>A0A6L5Y972_9FIRM</name>
<dbReference type="AlphaFoldDB" id="A0A6L5Y972"/>
<accession>A0A6L5Y972</accession>
<keyword evidence="2 10" id="KW-0004">4Fe-4S</keyword>
<dbReference type="InterPro" id="IPR017900">
    <property type="entry name" value="4Fe4S_Fe_S_CS"/>
</dbReference>
<evidence type="ECO:0000256" key="10">
    <source>
        <dbReference type="HAMAP-Rule" id="MF_00463"/>
    </source>
</evidence>
<dbReference type="EC" id="7.-.-.-" evidence="10"/>
<feature type="domain" description="4Fe-4S ferredoxin-type" evidence="12">
    <location>
        <begin position="162"/>
        <end position="191"/>
    </location>
</feature>
<evidence type="ECO:0000259" key="12">
    <source>
        <dbReference type="PROSITE" id="PS51379"/>
    </source>
</evidence>